<evidence type="ECO:0000313" key="1">
    <source>
        <dbReference type="EMBL" id="MDA2809587.1"/>
    </source>
</evidence>
<evidence type="ECO:0000313" key="2">
    <source>
        <dbReference type="Proteomes" id="UP001527866"/>
    </source>
</evidence>
<dbReference type="RefSeq" id="WP_270683490.1">
    <property type="nucleotide sequence ID" value="NZ_JAQFWQ010000005.1"/>
</dbReference>
<organism evidence="1 2">
    <name type="scientific">Nocardiopsis endophytica</name>
    <dbReference type="NCBI Taxonomy" id="3018445"/>
    <lineage>
        <taxon>Bacteria</taxon>
        <taxon>Bacillati</taxon>
        <taxon>Actinomycetota</taxon>
        <taxon>Actinomycetes</taxon>
        <taxon>Streptosporangiales</taxon>
        <taxon>Nocardiopsidaceae</taxon>
        <taxon>Nocardiopsis</taxon>
    </lineage>
</organism>
<dbReference type="EMBL" id="JAQFWQ010000005">
    <property type="protein sequence ID" value="MDA2809587.1"/>
    <property type="molecule type" value="Genomic_DNA"/>
</dbReference>
<keyword evidence="2" id="KW-1185">Reference proteome</keyword>
<protein>
    <recommendedName>
        <fullName evidence="3">Ribbon-helix-helix protein, CopG family</fullName>
    </recommendedName>
</protein>
<comment type="caution">
    <text evidence="1">The sequence shown here is derived from an EMBL/GenBank/DDBJ whole genome shotgun (WGS) entry which is preliminary data.</text>
</comment>
<name>A0ABT4TY44_9ACTN</name>
<sequence length="109" mass="11697">MAKRRISISLDPEQAERIRWHAERSGMDISAYLVNAATRQMAETEAAEAEFAGVDALIAEADSDARDQGATVDGDSGPLTVDEQAEVDEAMRLVLGADEPARHNDGEVA</sequence>
<dbReference type="Proteomes" id="UP001527866">
    <property type="component" value="Unassembled WGS sequence"/>
</dbReference>
<proteinExistence type="predicted"/>
<gene>
    <name evidence="1" type="ORF">O4J56_02945</name>
</gene>
<evidence type="ECO:0008006" key="3">
    <source>
        <dbReference type="Google" id="ProtNLM"/>
    </source>
</evidence>
<reference evidence="1 2" key="1">
    <citation type="submission" date="2023-01" db="EMBL/GenBank/DDBJ databases">
        <title>Draft genome sequence of Nocardiopsis sp. RSe5-2 isolated from halophytes.</title>
        <authorList>
            <person name="Duangmal K."/>
            <person name="Chantavorakit T."/>
        </authorList>
    </citation>
    <scope>NUCLEOTIDE SEQUENCE [LARGE SCALE GENOMIC DNA]</scope>
    <source>
        <strain evidence="1 2">RSe5-2</strain>
    </source>
</reference>
<accession>A0ABT4TY44</accession>